<dbReference type="AlphaFoldDB" id="M2X421"/>
<feature type="domain" description="Mycothiol-dependent maleylpyruvate isomerase metal-binding" evidence="2">
    <location>
        <begin position="11"/>
        <end position="152"/>
    </location>
</feature>
<dbReference type="Gene3D" id="1.20.120.450">
    <property type="entry name" value="dinb family like domain"/>
    <property type="match status" value="1"/>
</dbReference>
<gene>
    <name evidence="3" type="ORF">G352_22656</name>
</gene>
<proteinExistence type="predicted"/>
<dbReference type="SUPFAM" id="SSF109854">
    <property type="entry name" value="DinB/YfiT-like putative metalloenzymes"/>
    <property type="match status" value="1"/>
</dbReference>
<dbReference type="InterPro" id="IPR034660">
    <property type="entry name" value="DinB/YfiT-like"/>
</dbReference>
<dbReference type="GO" id="GO:0046872">
    <property type="term" value="F:metal ion binding"/>
    <property type="evidence" value="ECO:0007669"/>
    <property type="project" value="InterPro"/>
</dbReference>
<dbReference type="RefSeq" id="WP_003938592.1">
    <property type="nucleotide sequence ID" value="NZ_AOEX01000086.1"/>
</dbReference>
<evidence type="ECO:0000313" key="4">
    <source>
        <dbReference type="Proteomes" id="UP000011731"/>
    </source>
</evidence>
<evidence type="ECO:0000256" key="1">
    <source>
        <dbReference type="SAM" id="MobiDB-lite"/>
    </source>
</evidence>
<dbReference type="InterPro" id="IPR017517">
    <property type="entry name" value="Maleyloyr_isom"/>
</dbReference>
<accession>M2X421</accession>
<dbReference type="EMBL" id="AOEX01000086">
    <property type="protein sequence ID" value="EME55771.1"/>
    <property type="molecule type" value="Genomic_DNA"/>
</dbReference>
<dbReference type="Pfam" id="PF11716">
    <property type="entry name" value="MDMPI_N"/>
    <property type="match status" value="1"/>
</dbReference>
<protein>
    <recommendedName>
        <fullName evidence="2">Mycothiol-dependent maleylpyruvate isomerase metal-binding domain-containing protein</fullName>
    </recommendedName>
</protein>
<name>M2X421_9NOCA</name>
<reference evidence="3 4" key="1">
    <citation type="journal article" date="2013" name="Genome Announc.">
        <title>Draft Genome Sequence of Rhodococcus ruber Strain BKS 20-38.</title>
        <authorList>
            <person name="Bala M."/>
            <person name="Kumar S."/>
            <person name="Raghava G.P."/>
            <person name="Mayilraj S."/>
        </authorList>
    </citation>
    <scope>NUCLEOTIDE SEQUENCE [LARGE SCALE GENOMIC DNA]</scope>
    <source>
        <strain evidence="3 4">BKS 20-38</strain>
    </source>
</reference>
<feature type="region of interest" description="Disordered" evidence="1">
    <location>
        <begin position="199"/>
        <end position="227"/>
    </location>
</feature>
<dbReference type="Proteomes" id="UP000011731">
    <property type="component" value="Unassembled WGS sequence"/>
</dbReference>
<dbReference type="NCBIfam" id="TIGR03083">
    <property type="entry name" value="maleylpyruvate isomerase family mycothiol-dependent enzyme"/>
    <property type="match status" value="1"/>
</dbReference>
<organism evidence="3 4">
    <name type="scientific">Rhodococcus ruber BKS 20-38</name>
    <dbReference type="NCBI Taxonomy" id="1278076"/>
    <lineage>
        <taxon>Bacteria</taxon>
        <taxon>Bacillati</taxon>
        <taxon>Actinomycetota</taxon>
        <taxon>Actinomycetes</taxon>
        <taxon>Mycobacteriales</taxon>
        <taxon>Nocardiaceae</taxon>
        <taxon>Rhodococcus</taxon>
    </lineage>
</organism>
<sequence>MSPTSSSAELFRTAADHIVALVAGIPDTGWDQPALGAWTVRALVGHTGRALSTVVEYLARPAAQREVPTTVDYYLAVAEHTDPQSIRIRGEHAGAALGNRPLTTIRALRDRAVDAVTAVDDPLVRTAAGGMLLSDYLPTRTFELAVHGLDLARATGQPETLPAEVTRAALHLAAELTLRRGDGEAALLALTGRRSLPAGFTVLQERRQPTAGPGGAADRSHHSPPSS</sequence>
<comment type="caution">
    <text evidence="3">The sequence shown here is derived from an EMBL/GenBank/DDBJ whole genome shotgun (WGS) entry which is preliminary data.</text>
</comment>
<evidence type="ECO:0000313" key="3">
    <source>
        <dbReference type="EMBL" id="EME55771.1"/>
    </source>
</evidence>
<keyword evidence="4" id="KW-1185">Reference proteome</keyword>
<dbReference type="InterPro" id="IPR024344">
    <property type="entry name" value="MDMPI_metal-binding"/>
</dbReference>
<dbReference type="PATRIC" id="fig|1278076.4.peg.4639"/>
<evidence type="ECO:0000259" key="2">
    <source>
        <dbReference type="Pfam" id="PF11716"/>
    </source>
</evidence>